<dbReference type="RefSeq" id="WP_100211878.1">
    <property type="nucleotide sequence ID" value="NZ_CP138495.1"/>
</dbReference>
<protein>
    <submittedName>
        <fullName evidence="1">Probable lipoprotein</fullName>
    </submittedName>
</protein>
<evidence type="ECO:0000313" key="1">
    <source>
        <dbReference type="EMBL" id="SFZ84997.1"/>
    </source>
</evidence>
<keyword evidence="1" id="KW-0449">Lipoprotein</keyword>
<reference evidence="1 2" key="1">
    <citation type="submission" date="2016-11" db="EMBL/GenBank/DDBJ databases">
        <authorList>
            <person name="Jaros S."/>
            <person name="Januszkiewicz K."/>
            <person name="Wedrychowicz H."/>
        </authorList>
    </citation>
    <scope>NUCLEOTIDE SEQUENCE [LARGE SCALE GENOMIC DNA]</scope>
    <source>
        <strain evidence="1">NCIMB 2154T</strain>
    </source>
</reference>
<evidence type="ECO:0000313" key="2">
    <source>
        <dbReference type="Proteomes" id="UP000231564"/>
    </source>
</evidence>
<accession>A0A2H1EEF4</accession>
<proteinExistence type="predicted"/>
<sequence>MKNFMKLFFLKSLLLFSCTEKRVTRIEVEVIEKKALVGEINQMDTIKVSLSSTGSLISGMPFTPIEKASLTVSNDAGATINNFIINSEKKWKATKLPAIKAGKLYEIKAVAEGEKLSAVARIPLAISSKLIKIEKREKDFLVDVEITNPNNDRALCIISLLSKEFYINDIGAVINEKKYKRIPVSTADENTDNVKYSEIRLPYDRIFIPLEKKSTKILRMYVEEFFIDSYNVNYFLWVKSLDSKYYKYMYNYKLQEEQYAFEDNFTVPLEGNITGGLGVWGACYKVEIPVTF</sequence>
<dbReference type="EMBL" id="LT634361">
    <property type="protein sequence ID" value="SFZ84997.1"/>
    <property type="molecule type" value="Genomic_DNA"/>
</dbReference>
<dbReference type="STRING" id="1349785.GCA_000509405_02566"/>
<organism evidence="1 2">
    <name type="scientific">Tenacibaculum maritimum NCIMB 2154</name>
    <dbReference type="NCBI Taxonomy" id="1349785"/>
    <lineage>
        <taxon>Bacteria</taxon>
        <taxon>Pseudomonadati</taxon>
        <taxon>Bacteroidota</taxon>
        <taxon>Flavobacteriia</taxon>
        <taxon>Flavobacteriales</taxon>
        <taxon>Flavobacteriaceae</taxon>
        <taxon>Tenacibaculum</taxon>
    </lineage>
</organism>
<keyword evidence="2" id="KW-1185">Reference proteome</keyword>
<dbReference type="Proteomes" id="UP000231564">
    <property type="component" value="Chromosome MARIT"/>
</dbReference>
<gene>
    <name evidence="1" type="ORF">MARIT_3006</name>
</gene>
<name>A0A2H1EEF4_9FLAO</name>
<dbReference type="Pfam" id="PF14054">
    <property type="entry name" value="DUF4249"/>
    <property type="match status" value="1"/>
</dbReference>
<dbReference type="AlphaFoldDB" id="A0A2H1EEF4"/>
<dbReference type="KEGG" id="tmar:MARIT_3006"/>
<dbReference type="OrthoDB" id="1436391at2"/>
<dbReference type="GeneID" id="47724451"/>
<dbReference type="InterPro" id="IPR025345">
    <property type="entry name" value="DUF4249"/>
</dbReference>